<dbReference type="InterPro" id="IPR056872">
    <property type="entry name" value="TTC3/DZIP3-like_helical"/>
</dbReference>
<evidence type="ECO:0000256" key="1">
    <source>
        <dbReference type="SAM" id="Coils"/>
    </source>
</evidence>
<evidence type="ECO:0000313" key="3">
    <source>
        <dbReference type="Proteomes" id="UP000036681"/>
    </source>
</evidence>
<name>A0A9J2QA77_ASCLU</name>
<sequence length="140" mass="16194">MVYSARDDVTQPQEDEACKERLASVEDRLKNAEMETLKLQHERRNTSLERAYEDAAQCVKELEAALKRICGVTRSEEQRWALFYWKARCEYISELIATSTAEFNDQVKEISAGKRPDELHMFAHNTSSSKGICPRHLRIS</sequence>
<evidence type="ECO:0000313" key="4">
    <source>
        <dbReference type="WBParaSite" id="ALUE_0001886701-mRNA-1"/>
    </source>
</evidence>
<reference evidence="4" key="1">
    <citation type="submission" date="2023-03" db="UniProtKB">
        <authorList>
            <consortium name="WormBaseParasite"/>
        </authorList>
    </citation>
    <scope>IDENTIFICATION</scope>
</reference>
<dbReference type="WBParaSite" id="ALUE_0001886701-mRNA-1">
    <property type="protein sequence ID" value="ALUE_0001886701-mRNA-1"/>
    <property type="gene ID" value="ALUE_0001886701"/>
</dbReference>
<accession>A0A9J2QA77</accession>
<proteinExistence type="predicted"/>
<dbReference type="Pfam" id="PF24525">
    <property type="entry name" value="TTC3"/>
    <property type="match status" value="1"/>
</dbReference>
<feature type="coiled-coil region" evidence="1">
    <location>
        <begin position="15"/>
        <end position="68"/>
    </location>
</feature>
<evidence type="ECO:0000259" key="2">
    <source>
        <dbReference type="Pfam" id="PF24525"/>
    </source>
</evidence>
<organism evidence="3 4">
    <name type="scientific">Ascaris lumbricoides</name>
    <name type="common">Giant roundworm</name>
    <dbReference type="NCBI Taxonomy" id="6252"/>
    <lineage>
        <taxon>Eukaryota</taxon>
        <taxon>Metazoa</taxon>
        <taxon>Ecdysozoa</taxon>
        <taxon>Nematoda</taxon>
        <taxon>Chromadorea</taxon>
        <taxon>Rhabditida</taxon>
        <taxon>Spirurina</taxon>
        <taxon>Ascaridomorpha</taxon>
        <taxon>Ascaridoidea</taxon>
        <taxon>Ascarididae</taxon>
        <taxon>Ascaris</taxon>
    </lineage>
</organism>
<keyword evidence="1" id="KW-0175">Coiled coil</keyword>
<feature type="domain" description="TTC3/DZIP3-like helical" evidence="2">
    <location>
        <begin position="18"/>
        <end position="122"/>
    </location>
</feature>
<protein>
    <recommendedName>
        <fullName evidence="2">TTC3/DZIP3-like helical domain-containing protein</fullName>
    </recommendedName>
</protein>
<keyword evidence="3" id="KW-1185">Reference proteome</keyword>
<dbReference type="AlphaFoldDB" id="A0A9J2QA77"/>
<dbReference type="Proteomes" id="UP000036681">
    <property type="component" value="Unplaced"/>
</dbReference>